<dbReference type="EC" id="4.1.3.38" evidence="8 12"/>
<dbReference type="InterPro" id="IPR036038">
    <property type="entry name" value="Aminotransferase-like"/>
</dbReference>
<evidence type="ECO:0000256" key="12">
    <source>
        <dbReference type="NCBIfam" id="TIGR03461"/>
    </source>
</evidence>
<dbReference type="FunFam" id="3.20.10.10:FF:000002">
    <property type="entry name" value="D-alanine aminotransferase"/>
    <property type="match status" value="1"/>
</dbReference>
<evidence type="ECO:0000313" key="14">
    <source>
        <dbReference type="Proteomes" id="UP000606935"/>
    </source>
</evidence>
<reference evidence="13" key="1">
    <citation type="journal article" date="2014" name="Int. J. Syst. Evol. Microbiol.">
        <title>Complete genome sequence of Corynebacterium casei LMG S-19264T (=DSM 44701T), isolated from a smear-ripened cheese.</title>
        <authorList>
            <consortium name="US DOE Joint Genome Institute (JGI-PGF)"/>
            <person name="Walter F."/>
            <person name="Albersmeier A."/>
            <person name="Kalinowski J."/>
            <person name="Ruckert C."/>
        </authorList>
    </citation>
    <scope>NUCLEOTIDE SEQUENCE</scope>
    <source>
        <strain evidence="13">CGMCC 1.7086</strain>
    </source>
</reference>
<comment type="function">
    <text evidence="10">Involved in the biosynthesis of p-aminobenzoate (PABA), a precursor of tetrahydrofolate. Converts 4-amino-4-deoxychorismate into 4-aminobenzoate (PABA) and pyruvate.</text>
</comment>
<dbReference type="PANTHER" id="PTHR42743:SF2">
    <property type="entry name" value="AMINODEOXYCHORISMATE LYASE"/>
    <property type="match status" value="1"/>
</dbReference>
<protein>
    <recommendedName>
        <fullName evidence="11 12">Aminodeoxychorismate lyase</fullName>
        <ecNumber evidence="8 12">4.1.3.38</ecNumber>
    </recommendedName>
</protein>
<sequence>MTSSLLINGQPADSLIASDRAIQYGDGVFTTIRIKDGELAFWSEHQRRLEQGLARLGIDFHEWDALGACSVKQAIGHSDAVLKILISRGSGGRGYLPPSPAKANWIISLHPMPSHYALWRQQGISLHLSPIQLAKQPLLAGIKHLNRLEQVLIRQHAQRQGWLDALVCDTDGMLVESSVANVFWRIGNTWYTPELSYAGVDGIMRQHLMQILQKRGDSLYQVRCAPSCLAQATQLLLCNSLMGVVPVADFAGRQYSLNGLAQLNKECGFV</sequence>
<evidence type="ECO:0000256" key="11">
    <source>
        <dbReference type="ARBA" id="ARBA00069174"/>
    </source>
</evidence>
<dbReference type="PANTHER" id="PTHR42743">
    <property type="entry name" value="AMINO-ACID AMINOTRANSFERASE"/>
    <property type="match status" value="1"/>
</dbReference>
<evidence type="ECO:0000256" key="3">
    <source>
        <dbReference type="ARBA" id="ARBA00011738"/>
    </source>
</evidence>
<dbReference type="Gene3D" id="3.20.10.10">
    <property type="entry name" value="D-amino Acid Aminotransferase, subunit A, domain 2"/>
    <property type="match status" value="1"/>
</dbReference>
<dbReference type="Proteomes" id="UP000606935">
    <property type="component" value="Unassembled WGS sequence"/>
</dbReference>
<keyword evidence="5" id="KW-0289">Folate biosynthesis</keyword>
<dbReference type="GO" id="GO:0005829">
    <property type="term" value="C:cytosol"/>
    <property type="evidence" value="ECO:0007669"/>
    <property type="project" value="TreeGrafter"/>
</dbReference>
<evidence type="ECO:0000256" key="10">
    <source>
        <dbReference type="ARBA" id="ARBA00054027"/>
    </source>
</evidence>
<evidence type="ECO:0000256" key="6">
    <source>
        <dbReference type="ARBA" id="ARBA00023239"/>
    </source>
</evidence>
<evidence type="ECO:0000313" key="13">
    <source>
        <dbReference type="EMBL" id="GGO72820.1"/>
    </source>
</evidence>
<evidence type="ECO:0000256" key="5">
    <source>
        <dbReference type="ARBA" id="ARBA00022909"/>
    </source>
</evidence>
<keyword evidence="4" id="KW-0663">Pyridoxal phosphate</keyword>
<comment type="pathway">
    <text evidence="7">Cofactor biosynthesis; tetrahydrofolate biosynthesis; 4-aminobenzoate from chorismate: step 2/2.</text>
</comment>
<keyword evidence="6 13" id="KW-0456">Lyase</keyword>
<evidence type="ECO:0000256" key="2">
    <source>
        <dbReference type="ARBA" id="ARBA00009320"/>
    </source>
</evidence>
<evidence type="ECO:0000256" key="1">
    <source>
        <dbReference type="ARBA" id="ARBA00001933"/>
    </source>
</evidence>
<evidence type="ECO:0000256" key="9">
    <source>
        <dbReference type="ARBA" id="ARBA00049529"/>
    </source>
</evidence>
<evidence type="ECO:0000256" key="8">
    <source>
        <dbReference type="ARBA" id="ARBA00035676"/>
    </source>
</evidence>
<dbReference type="InterPro" id="IPR050571">
    <property type="entry name" value="Class-IV_PLP-Dep_Aminotrnsfr"/>
</dbReference>
<organism evidence="13 14">
    <name type="scientific">Bowmanella pacifica</name>
    <dbReference type="NCBI Taxonomy" id="502051"/>
    <lineage>
        <taxon>Bacteria</taxon>
        <taxon>Pseudomonadati</taxon>
        <taxon>Pseudomonadota</taxon>
        <taxon>Gammaproteobacteria</taxon>
        <taxon>Alteromonadales</taxon>
        <taxon>Alteromonadaceae</taxon>
        <taxon>Bowmanella</taxon>
    </lineage>
</organism>
<dbReference type="InterPro" id="IPR043131">
    <property type="entry name" value="BCAT-like_N"/>
</dbReference>
<dbReference type="GO" id="GO:0008153">
    <property type="term" value="P:4-aminobenzoate biosynthetic process"/>
    <property type="evidence" value="ECO:0007669"/>
    <property type="project" value="UniProtKB-UniRule"/>
</dbReference>
<comment type="catalytic activity">
    <reaction evidence="9">
        <text>4-amino-4-deoxychorismate = 4-aminobenzoate + pyruvate + H(+)</text>
        <dbReference type="Rhea" id="RHEA:16201"/>
        <dbReference type="ChEBI" id="CHEBI:15361"/>
        <dbReference type="ChEBI" id="CHEBI:15378"/>
        <dbReference type="ChEBI" id="CHEBI:17836"/>
        <dbReference type="ChEBI" id="CHEBI:58406"/>
        <dbReference type="EC" id="4.1.3.38"/>
    </reaction>
</comment>
<dbReference type="InterPro" id="IPR017824">
    <property type="entry name" value="Aminodeoxychorismate_lyase_IV"/>
</dbReference>
<comment type="caution">
    <text evidence="13">The sequence shown here is derived from an EMBL/GenBank/DDBJ whole genome shotgun (WGS) entry which is preliminary data.</text>
</comment>
<dbReference type="GO" id="GO:0046656">
    <property type="term" value="P:folic acid biosynthetic process"/>
    <property type="evidence" value="ECO:0007669"/>
    <property type="project" value="UniProtKB-KW"/>
</dbReference>
<keyword evidence="14" id="KW-1185">Reference proteome</keyword>
<gene>
    <name evidence="13" type="ORF">GCM10010982_31890</name>
</gene>
<dbReference type="AlphaFoldDB" id="A0A917Z293"/>
<dbReference type="InterPro" id="IPR043132">
    <property type="entry name" value="BCAT-like_C"/>
</dbReference>
<proteinExistence type="inferred from homology"/>
<accession>A0A917Z293</accession>
<name>A0A917Z293_9ALTE</name>
<comment type="cofactor">
    <cofactor evidence="1">
        <name>pyridoxal 5'-phosphate</name>
        <dbReference type="ChEBI" id="CHEBI:597326"/>
    </cofactor>
</comment>
<reference evidence="13" key="2">
    <citation type="submission" date="2020-09" db="EMBL/GenBank/DDBJ databases">
        <authorList>
            <person name="Sun Q."/>
            <person name="Zhou Y."/>
        </authorList>
    </citation>
    <scope>NUCLEOTIDE SEQUENCE</scope>
    <source>
        <strain evidence="13">CGMCC 1.7086</strain>
    </source>
</reference>
<evidence type="ECO:0000256" key="7">
    <source>
        <dbReference type="ARBA" id="ARBA00035633"/>
    </source>
</evidence>
<dbReference type="NCBIfam" id="TIGR03461">
    <property type="entry name" value="pabC_Proteo"/>
    <property type="match status" value="1"/>
</dbReference>
<comment type="similarity">
    <text evidence="2">Belongs to the class-IV pyridoxal-phosphate-dependent aminotransferase family.</text>
</comment>
<dbReference type="GO" id="GO:0008696">
    <property type="term" value="F:4-amino-4-deoxychorismate lyase activity"/>
    <property type="evidence" value="ECO:0007669"/>
    <property type="project" value="UniProtKB-UniRule"/>
</dbReference>
<evidence type="ECO:0000256" key="4">
    <source>
        <dbReference type="ARBA" id="ARBA00022898"/>
    </source>
</evidence>
<dbReference type="RefSeq" id="WP_188697453.1">
    <property type="nucleotide sequence ID" value="NZ_BMLS01000006.1"/>
</dbReference>
<dbReference type="CDD" id="cd01559">
    <property type="entry name" value="ADCL_like"/>
    <property type="match status" value="1"/>
</dbReference>
<dbReference type="InterPro" id="IPR001544">
    <property type="entry name" value="Aminotrans_IV"/>
</dbReference>
<comment type="subunit">
    <text evidence="3">Homodimer.</text>
</comment>
<dbReference type="Gene3D" id="3.30.470.10">
    <property type="match status" value="1"/>
</dbReference>
<dbReference type="GO" id="GO:0030170">
    <property type="term" value="F:pyridoxal phosphate binding"/>
    <property type="evidence" value="ECO:0007669"/>
    <property type="project" value="InterPro"/>
</dbReference>
<dbReference type="EMBL" id="BMLS01000006">
    <property type="protein sequence ID" value="GGO72820.1"/>
    <property type="molecule type" value="Genomic_DNA"/>
</dbReference>
<dbReference type="Pfam" id="PF01063">
    <property type="entry name" value="Aminotran_4"/>
    <property type="match status" value="1"/>
</dbReference>
<dbReference type="NCBIfam" id="NF004761">
    <property type="entry name" value="PRK06092.1"/>
    <property type="match status" value="1"/>
</dbReference>
<dbReference type="SUPFAM" id="SSF56752">
    <property type="entry name" value="D-aminoacid aminotransferase-like PLP-dependent enzymes"/>
    <property type="match status" value="1"/>
</dbReference>